<comment type="subcellular location">
    <subcellularLocation>
        <location evidence="1">Membrane</location>
        <topology evidence="1">Single-pass membrane protein</topology>
    </subcellularLocation>
</comment>
<dbReference type="GO" id="GO:0016020">
    <property type="term" value="C:membrane"/>
    <property type="evidence" value="ECO:0007669"/>
    <property type="project" value="UniProtKB-SubCell"/>
</dbReference>
<dbReference type="KEGG" id="xal:XALq_3222"/>
<dbReference type="AlphaFoldDB" id="D6CK90"/>
<dbReference type="Proteomes" id="UP000001890">
    <property type="component" value="Plasmid plasmII"/>
</dbReference>
<keyword evidence="4 5" id="KW-0472">Membrane</keyword>
<keyword evidence="3 5" id="KW-1133">Transmembrane helix</keyword>
<feature type="domain" description="Bacterial virulence protein VirB8" evidence="6">
    <location>
        <begin position="31"/>
        <end position="236"/>
    </location>
</feature>
<organism evidence="8">
    <name type="scientific">Xanthomonas albilineans (strain GPE PC73 / CFBP 7063)</name>
    <dbReference type="NCBI Taxonomy" id="380358"/>
    <lineage>
        <taxon>Bacteria</taxon>
        <taxon>Pseudomonadati</taxon>
        <taxon>Pseudomonadota</taxon>
        <taxon>Gammaproteobacteria</taxon>
        <taxon>Lysobacterales</taxon>
        <taxon>Lysobacteraceae</taxon>
        <taxon>Xanthomonas</taxon>
    </lineage>
</organism>
<evidence type="ECO:0000256" key="2">
    <source>
        <dbReference type="ARBA" id="ARBA00022692"/>
    </source>
</evidence>
<dbReference type="Pfam" id="PF04335">
    <property type="entry name" value="VirB8"/>
    <property type="match status" value="1"/>
</dbReference>
<name>D6CK90_XANAP</name>
<dbReference type="CDD" id="cd16424">
    <property type="entry name" value="VirB8"/>
    <property type="match status" value="1"/>
</dbReference>
<dbReference type="SUPFAM" id="SSF54427">
    <property type="entry name" value="NTF2-like"/>
    <property type="match status" value="1"/>
</dbReference>
<dbReference type="EMBL" id="FP340278">
    <property type="protein sequence ID" value="CAZ15879.1"/>
    <property type="molecule type" value="Genomic_DNA"/>
</dbReference>
<evidence type="ECO:0000256" key="4">
    <source>
        <dbReference type="ARBA" id="ARBA00023136"/>
    </source>
</evidence>
<geneLocation type="plasmid" evidence="7 8">
    <name>plasmII</name>
</geneLocation>
<feature type="transmembrane region" description="Helical" evidence="5">
    <location>
        <begin position="43"/>
        <end position="65"/>
    </location>
</feature>
<evidence type="ECO:0000313" key="8">
    <source>
        <dbReference type="Proteomes" id="UP000001890"/>
    </source>
</evidence>
<keyword evidence="7" id="KW-0614">Plasmid</keyword>
<dbReference type="PIRSF" id="PIRSF003299">
    <property type="entry name" value="VirB8_PtlE"/>
    <property type="match status" value="1"/>
</dbReference>
<evidence type="ECO:0000256" key="1">
    <source>
        <dbReference type="ARBA" id="ARBA00004167"/>
    </source>
</evidence>
<protein>
    <submittedName>
        <fullName evidence="7">Probable conjugal transfer protein</fullName>
    </submittedName>
</protein>
<keyword evidence="2 5" id="KW-0812">Transmembrane</keyword>
<evidence type="ECO:0000259" key="6">
    <source>
        <dbReference type="Pfam" id="PF04335"/>
    </source>
</evidence>
<sequence>MGMFNKGTSPTAVTRDTIDQYRQERRGLEVDILDEILLSRKRAWMVAAGFGVLSVAAIGLTMFIVDRYSQPLPQHILAWDRQTGAVEQLSLTKDTKSYDEITDSYWISQFVQHYESYDFNIAQLDYDAVGLMASPEVAEQYVARYKWGTTDAIDKRVGDSENTRVHINSVILDPASGTATVRFTTTRKVRQRPTSEPPQYWIAIIGYKYEKSLMTASQRNLNPLGLRITSYRVNSESANSVGG</sequence>
<dbReference type="InterPro" id="IPR007430">
    <property type="entry name" value="VirB8"/>
</dbReference>
<evidence type="ECO:0000313" key="7">
    <source>
        <dbReference type="EMBL" id="CAZ15879.1"/>
    </source>
</evidence>
<reference evidence="8" key="1">
    <citation type="journal article" date="2009" name="BMC Genomics">
        <title>The complete genome sequence of Xanthomonas albilineans provides new insights into the reductive genome evolution of the xylem-limited Xanthomonadaceae.</title>
        <authorList>
            <person name="Pieretti I."/>
            <person name="Royer M."/>
            <person name="Barbe V."/>
            <person name="Carrere S."/>
            <person name="Koebnik R."/>
            <person name="Cociancich S."/>
            <person name="Couloux A."/>
            <person name="Darrasse A."/>
            <person name="Gouzy J."/>
            <person name="Jacques M.A."/>
            <person name="Lauber E."/>
            <person name="Manceau C."/>
            <person name="Mangenot S."/>
            <person name="Poussier S."/>
            <person name="Segurens B."/>
            <person name="Szurek B."/>
            <person name="Verdier V."/>
            <person name="Arlat M."/>
            <person name="Rott P."/>
        </authorList>
    </citation>
    <scope>NUCLEOTIDE SEQUENCE [LARGE SCALE GENOMIC DNA]</scope>
    <source>
        <strain evidence="8">GPE PC73 / CFBP 7063</strain>
        <plasmid evidence="8">Plasmid plasmII</plasmid>
    </source>
</reference>
<keyword evidence="8" id="KW-1185">Reference proteome</keyword>
<gene>
    <name evidence="7" type="primary">traE</name>
    <name evidence="7" type="ordered locus">XALq_3222</name>
</gene>
<evidence type="ECO:0000256" key="3">
    <source>
        <dbReference type="ARBA" id="ARBA00022989"/>
    </source>
</evidence>
<accession>D6CK90</accession>
<proteinExistence type="predicted"/>
<dbReference type="InterPro" id="IPR026264">
    <property type="entry name" value="VirB8/PtlE"/>
</dbReference>
<dbReference type="Gene3D" id="3.10.450.230">
    <property type="entry name" value="VirB8 protein"/>
    <property type="match status" value="1"/>
</dbReference>
<dbReference type="GO" id="GO:0030255">
    <property type="term" value="P:protein secretion by the type IV secretion system"/>
    <property type="evidence" value="ECO:0007669"/>
    <property type="project" value="InterPro"/>
</dbReference>
<evidence type="ECO:0000256" key="5">
    <source>
        <dbReference type="SAM" id="Phobius"/>
    </source>
</evidence>
<dbReference type="InterPro" id="IPR032710">
    <property type="entry name" value="NTF2-like_dom_sf"/>
</dbReference>